<keyword evidence="5 9" id="KW-0812">Transmembrane</keyword>
<dbReference type="PANTHER" id="PTHR35011:SF11">
    <property type="entry name" value="TRAP TRANSPORTER SMALL PERMEASE PROTEIN"/>
    <property type="match status" value="1"/>
</dbReference>
<keyword evidence="2 9" id="KW-0813">Transport</keyword>
<comment type="subcellular location">
    <subcellularLocation>
        <location evidence="1 9">Cell inner membrane</location>
        <topology evidence="1 9">Multi-pass membrane protein</topology>
    </subcellularLocation>
</comment>
<organism evidence="11 12">
    <name type="scientific">Bordetella genomosp. 7</name>
    <dbReference type="NCBI Taxonomy" id="1416805"/>
    <lineage>
        <taxon>Bacteria</taxon>
        <taxon>Pseudomonadati</taxon>
        <taxon>Pseudomonadota</taxon>
        <taxon>Betaproteobacteria</taxon>
        <taxon>Burkholderiales</taxon>
        <taxon>Alcaligenaceae</taxon>
        <taxon>Bordetella</taxon>
    </lineage>
</organism>
<evidence type="ECO:0000256" key="8">
    <source>
        <dbReference type="ARBA" id="ARBA00038436"/>
    </source>
</evidence>
<protein>
    <recommendedName>
        <fullName evidence="9">TRAP transporter small permease protein</fullName>
    </recommendedName>
</protein>
<dbReference type="EMBL" id="NEVK01000008">
    <property type="protein sequence ID" value="OZI16283.1"/>
    <property type="molecule type" value="Genomic_DNA"/>
</dbReference>
<comment type="subunit">
    <text evidence="9">The complex comprises the extracytoplasmic solute receptor protein and the two transmembrane proteins.</text>
</comment>
<evidence type="ECO:0000256" key="4">
    <source>
        <dbReference type="ARBA" id="ARBA00022519"/>
    </source>
</evidence>
<evidence type="ECO:0000256" key="1">
    <source>
        <dbReference type="ARBA" id="ARBA00004429"/>
    </source>
</evidence>
<dbReference type="GO" id="GO:0015740">
    <property type="term" value="P:C4-dicarboxylate transport"/>
    <property type="evidence" value="ECO:0007669"/>
    <property type="project" value="TreeGrafter"/>
</dbReference>
<dbReference type="InterPro" id="IPR007387">
    <property type="entry name" value="TRAP_DctQ"/>
</dbReference>
<dbReference type="RefSeq" id="WP_081745790.1">
    <property type="nucleotide sequence ID" value="NZ_NEVK01000008.1"/>
</dbReference>
<comment type="similarity">
    <text evidence="8 9">Belongs to the TRAP transporter small permease family.</text>
</comment>
<evidence type="ECO:0000256" key="2">
    <source>
        <dbReference type="ARBA" id="ARBA00022448"/>
    </source>
</evidence>
<feature type="transmembrane region" description="Helical" evidence="9">
    <location>
        <begin position="127"/>
        <end position="150"/>
    </location>
</feature>
<keyword evidence="7 9" id="KW-0472">Membrane</keyword>
<keyword evidence="6 9" id="KW-1133">Transmembrane helix</keyword>
<feature type="transmembrane region" description="Helical" evidence="9">
    <location>
        <begin position="42"/>
        <end position="65"/>
    </location>
</feature>
<comment type="caution">
    <text evidence="9">Lacks conserved residue(s) required for the propagation of feature annotation.</text>
</comment>
<dbReference type="GO" id="GO:0022857">
    <property type="term" value="F:transmembrane transporter activity"/>
    <property type="evidence" value="ECO:0007669"/>
    <property type="project" value="UniProtKB-UniRule"/>
</dbReference>
<dbReference type="PANTHER" id="PTHR35011">
    <property type="entry name" value="2,3-DIKETO-L-GULONATE TRAP TRANSPORTER SMALL PERMEASE PROTEIN YIAM"/>
    <property type="match status" value="1"/>
</dbReference>
<evidence type="ECO:0000256" key="3">
    <source>
        <dbReference type="ARBA" id="ARBA00022475"/>
    </source>
</evidence>
<evidence type="ECO:0000313" key="11">
    <source>
        <dbReference type="EMBL" id="OZI16283.1"/>
    </source>
</evidence>
<comment type="caution">
    <text evidence="11">The sequence shown here is derived from an EMBL/GenBank/DDBJ whole genome shotgun (WGS) entry which is preliminary data.</text>
</comment>
<gene>
    <name evidence="11" type="ORF">CAL19_16455</name>
</gene>
<name>A0A261QW26_9BORD</name>
<keyword evidence="4 9" id="KW-0997">Cell inner membrane</keyword>
<dbReference type="AlphaFoldDB" id="A0A261QW26"/>
<proteinExistence type="inferred from homology"/>
<dbReference type="GO" id="GO:0005886">
    <property type="term" value="C:plasma membrane"/>
    <property type="evidence" value="ECO:0007669"/>
    <property type="project" value="UniProtKB-SubCell"/>
</dbReference>
<reference evidence="12" key="1">
    <citation type="submission" date="2017-05" db="EMBL/GenBank/DDBJ databases">
        <title>Complete and WGS of Bordetella genogroups.</title>
        <authorList>
            <person name="Spilker T."/>
            <person name="Lipuma J."/>
        </authorList>
    </citation>
    <scope>NUCLEOTIDE SEQUENCE [LARGE SCALE GENOMIC DNA]</scope>
    <source>
        <strain evidence="12">AU18089</strain>
    </source>
</reference>
<keyword evidence="12" id="KW-1185">Reference proteome</keyword>
<dbReference type="Pfam" id="PF04290">
    <property type="entry name" value="DctQ"/>
    <property type="match status" value="1"/>
</dbReference>
<evidence type="ECO:0000256" key="6">
    <source>
        <dbReference type="ARBA" id="ARBA00022989"/>
    </source>
</evidence>
<evidence type="ECO:0000313" key="12">
    <source>
        <dbReference type="Proteomes" id="UP000216947"/>
    </source>
</evidence>
<sequence length="166" mass="17669">MQKLACWARSISMFLAAISLALIAILIPVGVAARYGLNAPIGWIEPVAAILLVAFTFLSAAVTMADRLHVCVNTFTNMLPARLRIINANVVHVLLLALLVAMAAASWELVQSTLGQSLPEVPALPAAVVYAVVPLGFGLMALMVLANLLAQRLEENSQDKADLQLD</sequence>
<evidence type="ECO:0000256" key="9">
    <source>
        <dbReference type="RuleBase" id="RU369079"/>
    </source>
</evidence>
<evidence type="ECO:0000256" key="5">
    <source>
        <dbReference type="ARBA" id="ARBA00022692"/>
    </source>
</evidence>
<feature type="domain" description="Tripartite ATP-independent periplasmic transporters DctQ component" evidence="10">
    <location>
        <begin position="24"/>
        <end position="150"/>
    </location>
</feature>
<accession>A0A261QW26</accession>
<keyword evidence="3" id="KW-1003">Cell membrane</keyword>
<evidence type="ECO:0000256" key="7">
    <source>
        <dbReference type="ARBA" id="ARBA00023136"/>
    </source>
</evidence>
<dbReference type="InterPro" id="IPR055348">
    <property type="entry name" value="DctQ"/>
</dbReference>
<evidence type="ECO:0000259" key="10">
    <source>
        <dbReference type="Pfam" id="PF04290"/>
    </source>
</evidence>
<dbReference type="Proteomes" id="UP000216947">
    <property type="component" value="Unassembled WGS sequence"/>
</dbReference>
<feature type="transmembrane region" description="Helical" evidence="9">
    <location>
        <begin position="86"/>
        <end position="107"/>
    </location>
</feature>
<comment type="function">
    <text evidence="9">Part of the tripartite ATP-independent periplasmic (TRAP) transport system.</text>
</comment>